<accession>A0ABV0CSN4</accession>
<feature type="domain" description="IraD/Gp25-like" evidence="1">
    <location>
        <begin position="11"/>
        <end position="81"/>
    </location>
</feature>
<dbReference type="Pfam" id="PF04965">
    <property type="entry name" value="GPW_gp25"/>
    <property type="match status" value="1"/>
</dbReference>
<name>A0ABV0CSN4_9SPHN</name>
<comment type="caution">
    <text evidence="2">The sequence shown here is derived from an EMBL/GenBank/DDBJ whole genome shotgun (WGS) entry which is preliminary data.</text>
</comment>
<evidence type="ECO:0000259" key="1">
    <source>
        <dbReference type="Pfam" id="PF04965"/>
    </source>
</evidence>
<dbReference type="EMBL" id="JBDLBR010000001">
    <property type="protein sequence ID" value="MEN7535884.1"/>
    <property type="molecule type" value="Genomic_DNA"/>
</dbReference>
<dbReference type="Proteomes" id="UP001484535">
    <property type="component" value="Unassembled WGS sequence"/>
</dbReference>
<gene>
    <name evidence="2" type="ORF">ABDJ38_01695</name>
</gene>
<dbReference type="RefSeq" id="WP_346783345.1">
    <property type="nucleotide sequence ID" value="NZ_JBDLBR010000001.1"/>
</dbReference>
<dbReference type="SUPFAM" id="SSF160719">
    <property type="entry name" value="gpW/gp25-like"/>
    <property type="match status" value="1"/>
</dbReference>
<protein>
    <submittedName>
        <fullName evidence="2">GPW/gp25 family protein</fullName>
    </submittedName>
</protein>
<proteinExistence type="predicted"/>
<sequence>MSRQTGAALTGEAHIAQSIADILTTPIGTRLMLRDYGSRLFELVDAPLNAATRLLFIAAIAGALRRWEPRLQLEKVALAVDGAGRITASLTGRRTDVPANQRLQLSIPL</sequence>
<reference evidence="2 3" key="1">
    <citation type="submission" date="2024-05" db="EMBL/GenBank/DDBJ databases">
        <authorList>
            <person name="Park S."/>
        </authorList>
    </citation>
    <scope>NUCLEOTIDE SEQUENCE [LARGE SCALE GENOMIC DNA]</scope>
    <source>
        <strain evidence="2 3">DGU5</strain>
    </source>
</reference>
<evidence type="ECO:0000313" key="2">
    <source>
        <dbReference type="EMBL" id="MEN7535884.1"/>
    </source>
</evidence>
<dbReference type="Gene3D" id="3.10.450.40">
    <property type="match status" value="1"/>
</dbReference>
<keyword evidence="3" id="KW-1185">Reference proteome</keyword>
<dbReference type="InterPro" id="IPR007048">
    <property type="entry name" value="IraD/Gp25-like"/>
</dbReference>
<organism evidence="2 3">
    <name type="scientific">Aurantiacibacter flavus</name>
    <dbReference type="NCBI Taxonomy" id="3145232"/>
    <lineage>
        <taxon>Bacteria</taxon>
        <taxon>Pseudomonadati</taxon>
        <taxon>Pseudomonadota</taxon>
        <taxon>Alphaproteobacteria</taxon>
        <taxon>Sphingomonadales</taxon>
        <taxon>Erythrobacteraceae</taxon>
        <taxon>Aurantiacibacter</taxon>
    </lineage>
</organism>
<evidence type="ECO:0000313" key="3">
    <source>
        <dbReference type="Proteomes" id="UP001484535"/>
    </source>
</evidence>